<protein>
    <submittedName>
        <fullName evidence="5">Hydrogenase maturation protease</fullName>
    </submittedName>
</protein>
<sequence length="184" mass="20279">MKILILGIGNILLGDEGIGVQAAMCLRQNLEFIGPHEVDILDGGTLAHQLIPTMALYDHLVIIDAIRADDVAPGEVYFFDMDRVPTGVTWKSTVHEVEMLQSLSMMELVGDRPQTFVLGVVPLEITGLSFTLSPAVTAAYGVIERTLTEHLVGLGMDVRKVQHHPVEKIADVLRQRWEENEGVK</sequence>
<keyword evidence="3" id="KW-0064">Aspartyl protease</keyword>
<evidence type="ECO:0000256" key="4">
    <source>
        <dbReference type="ARBA" id="ARBA00022801"/>
    </source>
</evidence>
<dbReference type="KEGG" id="din:Selin_1087"/>
<gene>
    <name evidence="5" type="ordered locus">Selin_1087</name>
</gene>
<dbReference type="SUPFAM" id="SSF53163">
    <property type="entry name" value="HybD-like"/>
    <property type="match status" value="1"/>
</dbReference>
<dbReference type="EMBL" id="CP002432">
    <property type="protein sequence ID" value="ADU65822.1"/>
    <property type="molecule type" value="Genomic_DNA"/>
</dbReference>
<dbReference type="PANTHER" id="PTHR30302:SF1">
    <property type="entry name" value="HYDROGENASE 2 MATURATION PROTEASE"/>
    <property type="match status" value="1"/>
</dbReference>
<dbReference type="PANTHER" id="PTHR30302">
    <property type="entry name" value="HYDROGENASE 1 MATURATION PROTEASE"/>
    <property type="match status" value="1"/>
</dbReference>
<dbReference type="RefSeq" id="WP_013505703.1">
    <property type="nucleotide sequence ID" value="NC_014836.1"/>
</dbReference>
<evidence type="ECO:0000256" key="1">
    <source>
        <dbReference type="ARBA" id="ARBA00006814"/>
    </source>
</evidence>
<dbReference type="eggNOG" id="COG0680">
    <property type="taxonomic scope" value="Bacteria"/>
</dbReference>
<dbReference type="GO" id="GO:0016485">
    <property type="term" value="P:protein processing"/>
    <property type="evidence" value="ECO:0007669"/>
    <property type="project" value="TreeGrafter"/>
</dbReference>
<organism evidence="5 6">
    <name type="scientific">Desulfurispirillum indicum (strain ATCC BAA-1389 / DSM 22839 / S5)</name>
    <dbReference type="NCBI Taxonomy" id="653733"/>
    <lineage>
        <taxon>Bacteria</taxon>
        <taxon>Pseudomonadati</taxon>
        <taxon>Chrysiogenota</taxon>
        <taxon>Chrysiogenia</taxon>
        <taxon>Chrysiogenales</taxon>
        <taxon>Chrysiogenaceae</taxon>
        <taxon>Desulfurispirillum</taxon>
    </lineage>
</organism>
<comment type="similarity">
    <text evidence="1">Belongs to the peptidase A31 family.</text>
</comment>
<dbReference type="GO" id="GO:0008047">
    <property type="term" value="F:enzyme activator activity"/>
    <property type="evidence" value="ECO:0007669"/>
    <property type="project" value="InterPro"/>
</dbReference>
<dbReference type="InParanoid" id="E6W3V4"/>
<dbReference type="Proteomes" id="UP000002572">
    <property type="component" value="Chromosome"/>
</dbReference>
<dbReference type="OrthoDB" id="9792731at2"/>
<dbReference type="FunCoup" id="E6W3V4">
    <property type="interactions" value="87"/>
</dbReference>
<dbReference type="PRINTS" id="PR00446">
    <property type="entry name" value="HYDRGNUPTAKE"/>
</dbReference>
<dbReference type="STRING" id="653733.Selin_1087"/>
<evidence type="ECO:0000256" key="2">
    <source>
        <dbReference type="ARBA" id="ARBA00022670"/>
    </source>
</evidence>
<name>E6W3V4_DESIS</name>
<keyword evidence="4" id="KW-0378">Hydrolase</keyword>
<dbReference type="HOGENOM" id="CLU_099037_0_1_0"/>
<keyword evidence="2 5" id="KW-0645">Protease</keyword>
<dbReference type="AlphaFoldDB" id="E6W3V4"/>
<accession>E6W3V4</accession>
<dbReference type="Gene3D" id="3.40.50.1450">
    <property type="entry name" value="HybD-like"/>
    <property type="match status" value="1"/>
</dbReference>
<dbReference type="CDD" id="cd06062">
    <property type="entry name" value="H2MP_MemB-H2up"/>
    <property type="match status" value="1"/>
</dbReference>
<keyword evidence="6" id="KW-1185">Reference proteome</keyword>
<evidence type="ECO:0000313" key="6">
    <source>
        <dbReference type="Proteomes" id="UP000002572"/>
    </source>
</evidence>
<dbReference type="GO" id="GO:0004190">
    <property type="term" value="F:aspartic-type endopeptidase activity"/>
    <property type="evidence" value="ECO:0007669"/>
    <property type="project" value="UniProtKB-KW"/>
</dbReference>
<evidence type="ECO:0000256" key="3">
    <source>
        <dbReference type="ARBA" id="ARBA00022750"/>
    </source>
</evidence>
<dbReference type="Pfam" id="PF01750">
    <property type="entry name" value="HycI"/>
    <property type="match status" value="1"/>
</dbReference>
<dbReference type="InterPro" id="IPR023430">
    <property type="entry name" value="Pept_HybD-like_dom_sf"/>
</dbReference>
<proteinExistence type="inferred from homology"/>
<dbReference type="NCBIfam" id="TIGR00072">
    <property type="entry name" value="hydrog_prot"/>
    <property type="match status" value="1"/>
</dbReference>
<reference evidence="5 6" key="1">
    <citation type="submission" date="2010-12" db="EMBL/GenBank/DDBJ databases">
        <title>Complete sequence of Desulfurispirillum indicum S5.</title>
        <authorList>
            <consortium name="US DOE Joint Genome Institute"/>
            <person name="Lucas S."/>
            <person name="Copeland A."/>
            <person name="Lapidus A."/>
            <person name="Cheng J.-F."/>
            <person name="Goodwin L."/>
            <person name="Pitluck S."/>
            <person name="Chertkov O."/>
            <person name="Held B."/>
            <person name="Detter J.C."/>
            <person name="Han C."/>
            <person name="Tapia R."/>
            <person name="Land M."/>
            <person name="Hauser L."/>
            <person name="Kyrpides N."/>
            <person name="Ivanova N."/>
            <person name="Mikhailova N."/>
            <person name="Haggblom M."/>
            <person name="Rauschenbach I."/>
            <person name="Bini E."/>
            <person name="Woyke T."/>
        </authorList>
    </citation>
    <scope>NUCLEOTIDE SEQUENCE [LARGE SCALE GENOMIC DNA]</scope>
    <source>
        <strain evidence="6">ATCC BAA-1389 / DSM 22839 / S5</strain>
    </source>
</reference>
<dbReference type="InterPro" id="IPR000671">
    <property type="entry name" value="Peptidase_A31"/>
</dbReference>
<evidence type="ECO:0000313" key="5">
    <source>
        <dbReference type="EMBL" id="ADU65822.1"/>
    </source>
</evidence>